<comment type="caution">
    <text evidence="10">The sequence shown here is derived from an EMBL/GenBank/DDBJ whole genome shotgun (WGS) entry which is preliminary data.</text>
</comment>
<keyword evidence="7 8" id="KW-0472">Membrane</keyword>
<evidence type="ECO:0000313" key="11">
    <source>
        <dbReference type="Proteomes" id="UP000287352"/>
    </source>
</evidence>
<feature type="transmembrane region" description="Helical" evidence="8">
    <location>
        <begin position="167"/>
        <end position="189"/>
    </location>
</feature>
<dbReference type="GO" id="GO:0015232">
    <property type="term" value="F:heme transmembrane transporter activity"/>
    <property type="evidence" value="ECO:0007669"/>
    <property type="project" value="InterPro"/>
</dbReference>
<keyword evidence="5" id="KW-0201">Cytochrome c-type biogenesis</keyword>
<organism evidence="10 11">
    <name type="scientific">Tengunoibacter tsumagoiensis</name>
    <dbReference type="NCBI Taxonomy" id="2014871"/>
    <lineage>
        <taxon>Bacteria</taxon>
        <taxon>Bacillati</taxon>
        <taxon>Chloroflexota</taxon>
        <taxon>Ktedonobacteria</taxon>
        <taxon>Ktedonobacterales</taxon>
        <taxon>Dictyobacteraceae</taxon>
        <taxon>Tengunoibacter</taxon>
    </lineage>
</organism>
<accession>A0A402A5I6</accession>
<dbReference type="InterPro" id="IPR003557">
    <property type="entry name" value="Cyt_c_biogenesis_CcmC"/>
</dbReference>
<evidence type="ECO:0000256" key="5">
    <source>
        <dbReference type="ARBA" id="ARBA00022748"/>
    </source>
</evidence>
<evidence type="ECO:0000256" key="8">
    <source>
        <dbReference type="SAM" id="Phobius"/>
    </source>
</evidence>
<dbReference type="Proteomes" id="UP000287352">
    <property type="component" value="Unassembled WGS sequence"/>
</dbReference>
<dbReference type="OrthoDB" id="9814290at2"/>
<reference evidence="11" key="1">
    <citation type="submission" date="2018-12" db="EMBL/GenBank/DDBJ databases">
        <title>Tengunoibacter tsumagoiensis gen. nov., sp. nov., Dictyobacter kobayashii sp. nov., D. alpinus sp. nov., and D. joshuensis sp. nov. and description of Dictyobacteraceae fam. nov. within the order Ktedonobacterales isolated from Tengu-no-mugimeshi.</title>
        <authorList>
            <person name="Wang C.M."/>
            <person name="Zheng Y."/>
            <person name="Sakai Y."/>
            <person name="Toyoda A."/>
            <person name="Minakuchi Y."/>
            <person name="Abe K."/>
            <person name="Yokota A."/>
            <person name="Yabe S."/>
        </authorList>
    </citation>
    <scope>NUCLEOTIDE SEQUENCE [LARGE SCALE GENOMIC DNA]</scope>
    <source>
        <strain evidence="11">Uno3</strain>
    </source>
</reference>
<evidence type="ECO:0000256" key="3">
    <source>
        <dbReference type="ARBA" id="ARBA00016463"/>
    </source>
</evidence>
<dbReference type="GO" id="GO:0017004">
    <property type="term" value="P:cytochrome complex assembly"/>
    <property type="evidence" value="ECO:0007669"/>
    <property type="project" value="UniProtKB-KW"/>
</dbReference>
<protein>
    <recommendedName>
        <fullName evidence="3">Heme exporter protein C</fullName>
    </recommendedName>
</protein>
<dbReference type="InterPro" id="IPR002541">
    <property type="entry name" value="Cyt_c_assembly"/>
</dbReference>
<feature type="transmembrane region" description="Helical" evidence="8">
    <location>
        <begin position="65"/>
        <end position="92"/>
    </location>
</feature>
<name>A0A402A5I6_9CHLR</name>
<evidence type="ECO:0000256" key="4">
    <source>
        <dbReference type="ARBA" id="ARBA00022692"/>
    </source>
</evidence>
<dbReference type="PANTHER" id="PTHR30071:SF1">
    <property type="entry name" value="CYTOCHROME B_B6 PROTEIN-RELATED"/>
    <property type="match status" value="1"/>
</dbReference>
<evidence type="ECO:0000256" key="1">
    <source>
        <dbReference type="ARBA" id="ARBA00004141"/>
    </source>
</evidence>
<feature type="transmembrane region" description="Helical" evidence="8">
    <location>
        <begin position="104"/>
        <end position="124"/>
    </location>
</feature>
<feature type="transmembrane region" description="Helical" evidence="8">
    <location>
        <begin position="136"/>
        <end position="155"/>
    </location>
</feature>
<dbReference type="PRINTS" id="PR01386">
    <property type="entry name" value="CCMCBIOGNSIS"/>
</dbReference>
<feature type="transmembrane region" description="Helical" evidence="8">
    <location>
        <begin position="29"/>
        <end position="53"/>
    </location>
</feature>
<comment type="similarity">
    <text evidence="2">Belongs to the CcmC/CycZ/HelC family.</text>
</comment>
<dbReference type="AlphaFoldDB" id="A0A402A5I6"/>
<dbReference type="RefSeq" id="WP_126581784.1">
    <property type="nucleotide sequence ID" value="NZ_BIFR01000001.1"/>
</dbReference>
<dbReference type="EMBL" id="BIFR01000001">
    <property type="protein sequence ID" value="GCE14372.1"/>
    <property type="molecule type" value="Genomic_DNA"/>
</dbReference>
<dbReference type="GO" id="GO:0020037">
    <property type="term" value="F:heme binding"/>
    <property type="evidence" value="ECO:0007669"/>
    <property type="project" value="InterPro"/>
</dbReference>
<keyword evidence="4 8" id="KW-0812">Transmembrane</keyword>
<proteinExistence type="inferred from homology"/>
<comment type="subcellular location">
    <subcellularLocation>
        <location evidence="1">Membrane</location>
        <topology evidence="1">Multi-pass membrane protein</topology>
    </subcellularLocation>
</comment>
<feature type="transmembrane region" description="Helical" evidence="8">
    <location>
        <begin position="209"/>
        <end position="233"/>
    </location>
</feature>
<keyword evidence="11" id="KW-1185">Reference proteome</keyword>
<evidence type="ECO:0000259" key="9">
    <source>
        <dbReference type="Pfam" id="PF01578"/>
    </source>
</evidence>
<dbReference type="PANTHER" id="PTHR30071">
    <property type="entry name" value="HEME EXPORTER PROTEIN C"/>
    <property type="match status" value="1"/>
</dbReference>
<dbReference type="GO" id="GO:0005886">
    <property type="term" value="C:plasma membrane"/>
    <property type="evidence" value="ECO:0007669"/>
    <property type="project" value="TreeGrafter"/>
</dbReference>
<evidence type="ECO:0000256" key="2">
    <source>
        <dbReference type="ARBA" id="ARBA00005840"/>
    </source>
</evidence>
<evidence type="ECO:0000313" key="10">
    <source>
        <dbReference type="EMBL" id="GCE14372.1"/>
    </source>
</evidence>
<sequence>MAFVHQEQSVSSKKEIQEKQQPHVQRFPWLSLILGGLSGAGMLYSLWLIFVYAPLDAVQGLPQKIFYFHVPAAWIGMLAFVVMAIAGVIYLIKPDDRWDWLARASAEIGAVFLTLALITGSIWAKTTWGTWWTWDPQLTAALILWFMFIAYLMLLSSMGRTVTAARAAAVLAIVGALDVPIIYEATNWWRTLHPSHEVGTSGALPPEVVLTILVSLLSFTLLYSFLLIQIYHFQRLQTLAQRLRASVAE</sequence>
<keyword evidence="6 8" id="KW-1133">Transmembrane helix</keyword>
<evidence type="ECO:0000256" key="6">
    <source>
        <dbReference type="ARBA" id="ARBA00022989"/>
    </source>
</evidence>
<dbReference type="Pfam" id="PF01578">
    <property type="entry name" value="Cytochrom_C_asm"/>
    <property type="match status" value="1"/>
</dbReference>
<evidence type="ECO:0000256" key="7">
    <source>
        <dbReference type="ARBA" id="ARBA00023136"/>
    </source>
</evidence>
<feature type="domain" description="Cytochrome c assembly protein" evidence="9">
    <location>
        <begin position="40"/>
        <end position="193"/>
    </location>
</feature>
<gene>
    <name evidence="10" type="primary">ccmC</name>
    <name evidence="10" type="ORF">KTT_42310</name>
</gene>
<dbReference type="InterPro" id="IPR045062">
    <property type="entry name" value="Cyt_c_biogenesis_CcsA/CcmC"/>
</dbReference>